<comment type="subcellular location">
    <subcellularLocation>
        <location evidence="2">Cytoplasm</location>
        <location evidence="2">Nucleoid</location>
    </subcellularLocation>
</comment>
<keyword evidence="2" id="KW-0963">Cytoplasm</keyword>
<keyword evidence="3" id="KW-0175">Coiled coil</keyword>
<evidence type="ECO:0000313" key="5">
    <source>
        <dbReference type="Proteomes" id="UP000317691"/>
    </source>
</evidence>
<dbReference type="PIRSF" id="PIRSF004555">
    <property type="entry name" value="UCP004555"/>
    <property type="match status" value="1"/>
</dbReference>
<keyword evidence="1 2" id="KW-0238">DNA-binding</keyword>
<dbReference type="Proteomes" id="UP000317691">
    <property type="component" value="Unassembled WGS sequence"/>
</dbReference>
<name>A0A538TM19_UNCEI</name>
<dbReference type="InterPro" id="IPR036894">
    <property type="entry name" value="YbaB-like_sf"/>
</dbReference>
<accession>A0A538TM19</accession>
<comment type="similarity">
    <text evidence="2">Belongs to the YbaB/EbfC family.</text>
</comment>
<dbReference type="PANTHER" id="PTHR33449:SF1">
    <property type="entry name" value="NUCLEOID-ASSOCIATED PROTEIN YBAB"/>
    <property type="match status" value="1"/>
</dbReference>
<comment type="function">
    <text evidence="2">Binds to DNA and alters its conformation. May be involved in regulation of gene expression, nucleoid organization and DNA protection.</text>
</comment>
<dbReference type="GO" id="GO:0043590">
    <property type="term" value="C:bacterial nucleoid"/>
    <property type="evidence" value="ECO:0007669"/>
    <property type="project" value="UniProtKB-UniRule"/>
</dbReference>
<evidence type="ECO:0000313" key="4">
    <source>
        <dbReference type="EMBL" id="TMQ64664.1"/>
    </source>
</evidence>
<dbReference type="GO" id="GO:0003677">
    <property type="term" value="F:DNA binding"/>
    <property type="evidence" value="ECO:0007669"/>
    <property type="project" value="UniProtKB-UniRule"/>
</dbReference>
<reference evidence="4 5" key="1">
    <citation type="journal article" date="2019" name="Nat. Microbiol.">
        <title>Mediterranean grassland soil C-N compound turnover is dependent on rainfall and depth, and is mediated by genomically divergent microorganisms.</title>
        <authorList>
            <person name="Diamond S."/>
            <person name="Andeer P.F."/>
            <person name="Li Z."/>
            <person name="Crits-Christoph A."/>
            <person name="Burstein D."/>
            <person name="Anantharaman K."/>
            <person name="Lane K.R."/>
            <person name="Thomas B.C."/>
            <person name="Pan C."/>
            <person name="Northen T.R."/>
            <person name="Banfield J.F."/>
        </authorList>
    </citation>
    <scope>NUCLEOTIDE SEQUENCE [LARGE SCALE GENOMIC DNA]</scope>
    <source>
        <strain evidence="4">WS_9</strain>
    </source>
</reference>
<comment type="caution">
    <text evidence="4">The sequence shown here is derived from an EMBL/GenBank/DDBJ whole genome shotgun (WGS) entry which is preliminary data.</text>
</comment>
<dbReference type="Pfam" id="PF02575">
    <property type="entry name" value="YbaB_DNA_bd"/>
    <property type="match status" value="1"/>
</dbReference>
<dbReference type="GO" id="GO:0005829">
    <property type="term" value="C:cytosol"/>
    <property type="evidence" value="ECO:0007669"/>
    <property type="project" value="TreeGrafter"/>
</dbReference>
<feature type="coiled-coil region" evidence="3">
    <location>
        <begin position="3"/>
        <end position="30"/>
    </location>
</feature>
<dbReference type="InterPro" id="IPR004401">
    <property type="entry name" value="YbaB/EbfC"/>
</dbReference>
<comment type="subunit">
    <text evidence="2">Homodimer.</text>
</comment>
<dbReference type="AlphaFoldDB" id="A0A538TM19"/>
<sequence length="103" mass="10928">MNIQQMMKQAQALQAKMAQMQAELKTRELVGASGGGKVKVTMNGAQEVTAISIDPSVVNPTEADLLEDLVLAALKDARGKVTRMVEEEMGRVTGGMGLPPGLF</sequence>
<dbReference type="HAMAP" id="MF_00274">
    <property type="entry name" value="DNA_YbaB_EbfC"/>
    <property type="match status" value="1"/>
</dbReference>
<organism evidence="4 5">
    <name type="scientific">Eiseniibacteriota bacterium</name>
    <dbReference type="NCBI Taxonomy" id="2212470"/>
    <lineage>
        <taxon>Bacteria</taxon>
        <taxon>Candidatus Eiseniibacteriota</taxon>
    </lineage>
</organism>
<evidence type="ECO:0000256" key="1">
    <source>
        <dbReference type="ARBA" id="ARBA00023125"/>
    </source>
</evidence>
<proteinExistence type="inferred from homology"/>
<evidence type="ECO:0000256" key="3">
    <source>
        <dbReference type="SAM" id="Coils"/>
    </source>
</evidence>
<dbReference type="Gene3D" id="3.30.1310.10">
    <property type="entry name" value="Nucleoid-associated protein YbaB-like domain"/>
    <property type="match status" value="1"/>
</dbReference>
<dbReference type="NCBIfam" id="TIGR00103">
    <property type="entry name" value="DNA_YbaB_EbfC"/>
    <property type="match status" value="1"/>
</dbReference>
<gene>
    <name evidence="4" type="ORF">E6K79_06385</name>
</gene>
<evidence type="ECO:0000256" key="2">
    <source>
        <dbReference type="HAMAP-Rule" id="MF_00274"/>
    </source>
</evidence>
<dbReference type="PANTHER" id="PTHR33449">
    <property type="entry name" value="NUCLEOID-ASSOCIATED PROTEIN YBAB"/>
    <property type="match status" value="1"/>
</dbReference>
<dbReference type="SUPFAM" id="SSF82607">
    <property type="entry name" value="YbaB-like"/>
    <property type="match status" value="1"/>
</dbReference>
<dbReference type="EMBL" id="VBOZ01000017">
    <property type="protein sequence ID" value="TMQ64664.1"/>
    <property type="molecule type" value="Genomic_DNA"/>
</dbReference>
<protein>
    <recommendedName>
        <fullName evidence="2">Nucleoid-associated protein E6K79_06385</fullName>
    </recommendedName>
</protein>